<reference evidence="2" key="1">
    <citation type="journal article" date="2023" name="Mol. Phylogenet. Evol.">
        <title>Genome-scale phylogeny and comparative genomics of the fungal order Sordariales.</title>
        <authorList>
            <person name="Hensen N."/>
            <person name="Bonometti L."/>
            <person name="Westerberg I."/>
            <person name="Brannstrom I.O."/>
            <person name="Guillou S."/>
            <person name="Cros-Aarteil S."/>
            <person name="Calhoun S."/>
            <person name="Haridas S."/>
            <person name="Kuo A."/>
            <person name="Mondo S."/>
            <person name="Pangilinan J."/>
            <person name="Riley R."/>
            <person name="LaButti K."/>
            <person name="Andreopoulos B."/>
            <person name="Lipzen A."/>
            <person name="Chen C."/>
            <person name="Yan M."/>
            <person name="Daum C."/>
            <person name="Ng V."/>
            <person name="Clum A."/>
            <person name="Steindorff A."/>
            <person name="Ohm R.A."/>
            <person name="Martin F."/>
            <person name="Silar P."/>
            <person name="Natvig D.O."/>
            <person name="Lalanne C."/>
            <person name="Gautier V."/>
            <person name="Ament-Velasquez S.L."/>
            <person name="Kruys A."/>
            <person name="Hutchinson M.I."/>
            <person name="Powell A.J."/>
            <person name="Barry K."/>
            <person name="Miller A.N."/>
            <person name="Grigoriev I.V."/>
            <person name="Debuchy R."/>
            <person name="Gladieux P."/>
            <person name="Hiltunen Thoren M."/>
            <person name="Johannesson H."/>
        </authorList>
    </citation>
    <scope>NUCLEOTIDE SEQUENCE</scope>
    <source>
        <strain evidence="2">PSN293</strain>
    </source>
</reference>
<protein>
    <submittedName>
        <fullName evidence="2">Uncharacterized protein</fullName>
    </submittedName>
</protein>
<organism evidence="2 3">
    <name type="scientific">Rhypophila decipiens</name>
    <dbReference type="NCBI Taxonomy" id="261697"/>
    <lineage>
        <taxon>Eukaryota</taxon>
        <taxon>Fungi</taxon>
        <taxon>Dikarya</taxon>
        <taxon>Ascomycota</taxon>
        <taxon>Pezizomycotina</taxon>
        <taxon>Sordariomycetes</taxon>
        <taxon>Sordariomycetidae</taxon>
        <taxon>Sordariales</taxon>
        <taxon>Naviculisporaceae</taxon>
        <taxon>Rhypophila</taxon>
    </lineage>
</organism>
<evidence type="ECO:0000313" key="3">
    <source>
        <dbReference type="Proteomes" id="UP001301769"/>
    </source>
</evidence>
<evidence type="ECO:0000313" key="2">
    <source>
        <dbReference type="EMBL" id="KAK4209658.1"/>
    </source>
</evidence>
<sequence>MCSTCTWPRGRSMWWFLGLFRQVGTKSRFCRESSGLRRQTIPTIRSAHTVGWWPSGFGLKRGYISQKLES</sequence>
<dbReference type="Proteomes" id="UP001301769">
    <property type="component" value="Unassembled WGS sequence"/>
</dbReference>
<evidence type="ECO:0000256" key="1">
    <source>
        <dbReference type="SAM" id="SignalP"/>
    </source>
</evidence>
<gene>
    <name evidence="2" type="ORF">QBC37DRAFT_430048</name>
</gene>
<feature type="signal peptide" evidence="1">
    <location>
        <begin position="1"/>
        <end position="25"/>
    </location>
</feature>
<keyword evidence="1" id="KW-0732">Signal</keyword>
<proteinExistence type="predicted"/>
<keyword evidence="3" id="KW-1185">Reference proteome</keyword>
<reference evidence="2" key="2">
    <citation type="submission" date="2023-05" db="EMBL/GenBank/DDBJ databases">
        <authorList>
            <consortium name="Lawrence Berkeley National Laboratory"/>
            <person name="Steindorff A."/>
            <person name="Hensen N."/>
            <person name="Bonometti L."/>
            <person name="Westerberg I."/>
            <person name="Brannstrom I.O."/>
            <person name="Guillou S."/>
            <person name="Cros-Aarteil S."/>
            <person name="Calhoun S."/>
            <person name="Haridas S."/>
            <person name="Kuo A."/>
            <person name="Mondo S."/>
            <person name="Pangilinan J."/>
            <person name="Riley R."/>
            <person name="Labutti K."/>
            <person name="Andreopoulos B."/>
            <person name="Lipzen A."/>
            <person name="Chen C."/>
            <person name="Yanf M."/>
            <person name="Daum C."/>
            <person name="Ng V."/>
            <person name="Clum A."/>
            <person name="Ohm R."/>
            <person name="Martin F."/>
            <person name="Silar P."/>
            <person name="Natvig D."/>
            <person name="Lalanne C."/>
            <person name="Gautier V."/>
            <person name="Ament-Velasquez S.L."/>
            <person name="Kruys A."/>
            <person name="Hutchinson M.I."/>
            <person name="Powell A.J."/>
            <person name="Barry K."/>
            <person name="Miller A.N."/>
            <person name="Grigoriev I.V."/>
            <person name="Debuchy R."/>
            <person name="Gladieux P."/>
            <person name="Thoren M.H."/>
            <person name="Johannesson H."/>
        </authorList>
    </citation>
    <scope>NUCLEOTIDE SEQUENCE</scope>
    <source>
        <strain evidence="2">PSN293</strain>
    </source>
</reference>
<dbReference type="EMBL" id="MU858198">
    <property type="protein sequence ID" value="KAK4209658.1"/>
    <property type="molecule type" value="Genomic_DNA"/>
</dbReference>
<feature type="chain" id="PRO_5042883902" evidence="1">
    <location>
        <begin position="26"/>
        <end position="70"/>
    </location>
</feature>
<dbReference type="AlphaFoldDB" id="A0AAN6XZ86"/>
<accession>A0AAN6XZ86</accession>
<name>A0AAN6XZ86_9PEZI</name>
<comment type="caution">
    <text evidence="2">The sequence shown here is derived from an EMBL/GenBank/DDBJ whole genome shotgun (WGS) entry which is preliminary data.</text>
</comment>